<evidence type="ECO:0000313" key="2">
    <source>
        <dbReference type="EMBL" id="NNJ25147.1"/>
    </source>
</evidence>
<feature type="compositionally biased region" description="Acidic residues" evidence="1">
    <location>
        <begin position="167"/>
        <end position="181"/>
    </location>
</feature>
<name>A0ABX1VB90_9PLAN</name>
<proteinExistence type="predicted"/>
<accession>A0ABX1VB90</accession>
<dbReference type="EMBL" id="WTPX01000026">
    <property type="protein sequence ID" value="NNJ25147.1"/>
    <property type="molecule type" value="Genomic_DNA"/>
</dbReference>
<keyword evidence="3" id="KW-1185">Reference proteome</keyword>
<evidence type="ECO:0000313" key="3">
    <source>
        <dbReference type="Proteomes" id="UP000609651"/>
    </source>
</evidence>
<evidence type="ECO:0000256" key="1">
    <source>
        <dbReference type="SAM" id="MobiDB-lite"/>
    </source>
</evidence>
<dbReference type="Proteomes" id="UP000609651">
    <property type="component" value="Unassembled WGS sequence"/>
</dbReference>
<comment type="caution">
    <text evidence="2">The sequence shown here is derived from an EMBL/GenBank/DDBJ whole genome shotgun (WGS) entry which is preliminary data.</text>
</comment>
<sequence length="197" mass="20339">MQGRHVLVLISPDRSKVWGWSQSSGKMTPLPVDVPEEERGKVQPIVGQDVAMLVVGGTVYAFGGSSGKWGSHPVGERDAVNHLGVPVVGTTVAATRTADGVYAYSGVSGKGGLHELGEGEEAVAPSVGIDYAMVRSPKSFGMFSAETGTWGSVRYPQPQGESAPDNGGEEGPGEPDQPADSDADRGSSNAEADEATE</sequence>
<feature type="region of interest" description="Disordered" evidence="1">
    <location>
        <begin position="148"/>
        <end position="197"/>
    </location>
</feature>
<gene>
    <name evidence="2" type="ORF">LzC2_12100</name>
</gene>
<evidence type="ECO:0008006" key="4">
    <source>
        <dbReference type="Google" id="ProtNLM"/>
    </source>
</evidence>
<organism evidence="2 3">
    <name type="scientific">Alienimonas chondri</name>
    <dbReference type="NCBI Taxonomy" id="2681879"/>
    <lineage>
        <taxon>Bacteria</taxon>
        <taxon>Pseudomonadati</taxon>
        <taxon>Planctomycetota</taxon>
        <taxon>Planctomycetia</taxon>
        <taxon>Planctomycetales</taxon>
        <taxon>Planctomycetaceae</taxon>
        <taxon>Alienimonas</taxon>
    </lineage>
</organism>
<protein>
    <recommendedName>
        <fullName evidence="4">Regulator of chromosome condensation (RCC1) repeat-containing protein</fullName>
    </recommendedName>
</protein>
<reference evidence="2 3" key="1">
    <citation type="journal article" date="2020" name="Syst. Appl. Microbiol.">
        <title>Alienimonas chondri sp. nov., a novel planctomycete isolated from the biofilm of the red alga Chondrus crispus.</title>
        <authorList>
            <person name="Vitorino I."/>
            <person name="Albuquerque L."/>
            <person name="Wiegand S."/>
            <person name="Kallscheuer N."/>
            <person name="da Costa M.S."/>
            <person name="Lobo-da-Cunha A."/>
            <person name="Jogler C."/>
            <person name="Lage O.M."/>
        </authorList>
    </citation>
    <scope>NUCLEOTIDE SEQUENCE [LARGE SCALE GENOMIC DNA]</scope>
    <source>
        <strain evidence="2 3">LzC2</strain>
    </source>
</reference>